<dbReference type="Proteomes" id="UP000526125">
    <property type="component" value="Unassembled WGS sequence"/>
</dbReference>
<keyword evidence="1" id="KW-0472">Membrane</keyword>
<organism evidence="2 3">
    <name type="scientific">Paenibacillus xylanilyticus</name>
    <dbReference type="NCBI Taxonomy" id="248903"/>
    <lineage>
        <taxon>Bacteria</taxon>
        <taxon>Bacillati</taxon>
        <taxon>Bacillota</taxon>
        <taxon>Bacilli</taxon>
        <taxon>Bacillales</taxon>
        <taxon>Paenibacillaceae</taxon>
        <taxon>Paenibacillus</taxon>
    </lineage>
</organism>
<accession>A0A7Y6BVE8</accession>
<gene>
    <name evidence="2" type="ORF">HP552_07930</name>
</gene>
<evidence type="ECO:0000313" key="3">
    <source>
        <dbReference type="Proteomes" id="UP000526125"/>
    </source>
</evidence>
<evidence type="ECO:0000256" key="1">
    <source>
        <dbReference type="SAM" id="Phobius"/>
    </source>
</evidence>
<protein>
    <submittedName>
        <fullName evidence="2">Uncharacterized protein</fullName>
    </submittedName>
</protein>
<keyword evidence="3" id="KW-1185">Reference proteome</keyword>
<reference evidence="2 3" key="1">
    <citation type="submission" date="2020-05" db="EMBL/GenBank/DDBJ databases">
        <title>Genome Sequencing of Type Strains.</title>
        <authorList>
            <person name="Lemaire J.F."/>
            <person name="Inderbitzin P."/>
            <person name="Gregorio O.A."/>
            <person name="Collins S.B."/>
            <person name="Wespe N."/>
            <person name="Knight-Connoni V."/>
        </authorList>
    </citation>
    <scope>NUCLEOTIDE SEQUENCE [LARGE SCALE GENOMIC DNA]</scope>
    <source>
        <strain evidence="2 3">LMG 21957</strain>
    </source>
</reference>
<comment type="caution">
    <text evidence="2">The sequence shown here is derived from an EMBL/GenBank/DDBJ whole genome shotgun (WGS) entry which is preliminary data.</text>
</comment>
<keyword evidence="1" id="KW-0812">Transmembrane</keyword>
<proteinExistence type="predicted"/>
<feature type="transmembrane region" description="Helical" evidence="1">
    <location>
        <begin position="21"/>
        <end position="45"/>
    </location>
</feature>
<dbReference type="EMBL" id="JABMCB010000166">
    <property type="protein sequence ID" value="NUU75166.1"/>
    <property type="molecule type" value="Genomic_DNA"/>
</dbReference>
<evidence type="ECO:0000313" key="2">
    <source>
        <dbReference type="EMBL" id="NUU75166.1"/>
    </source>
</evidence>
<keyword evidence="1" id="KW-1133">Transmembrane helix</keyword>
<name>A0A7Y6BVE8_9BACL</name>
<dbReference type="AlphaFoldDB" id="A0A7Y6BVE8"/>
<sequence>MSKPWQIITDIVNDFIAGNNIIIEFVAIIFLIQIFAYVIVSLLTARSSNE</sequence>